<reference evidence="2" key="1">
    <citation type="submission" date="2018-12" db="EMBL/GenBank/DDBJ databases">
        <title>Tengunoibacter tsumagoiensis gen. nov., sp. nov., Dictyobacter kobayashii sp. nov., D. alpinus sp. nov., and D. joshuensis sp. nov. and description of Dictyobacteraceae fam. nov. within the order Ktedonobacterales isolated from Tengu-no-mugimeshi.</title>
        <authorList>
            <person name="Wang C.M."/>
            <person name="Zheng Y."/>
            <person name="Sakai Y."/>
            <person name="Toyoda A."/>
            <person name="Minakuchi Y."/>
            <person name="Abe K."/>
            <person name="Yokota A."/>
            <person name="Yabe S."/>
        </authorList>
    </citation>
    <scope>NUCLEOTIDE SEQUENCE [LARGE SCALE GENOMIC DNA]</scope>
    <source>
        <strain evidence="2">Uno3</strain>
    </source>
</reference>
<evidence type="ECO:0000313" key="2">
    <source>
        <dbReference type="Proteomes" id="UP000287352"/>
    </source>
</evidence>
<name>A0A401ZYN0_9CHLR</name>
<accession>A0A401ZYN0</accession>
<proteinExistence type="predicted"/>
<dbReference type="EMBL" id="BIFR01000001">
    <property type="protein sequence ID" value="GCE11951.1"/>
    <property type="molecule type" value="Genomic_DNA"/>
</dbReference>
<evidence type="ECO:0000313" key="1">
    <source>
        <dbReference type="EMBL" id="GCE11951.1"/>
    </source>
</evidence>
<comment type="caution">
    <text evidence="1">The sequence shown here is derived from an EMBL/GenBank/DDBJ whole genome shotgun (WGS) entry which is preliminary data.</text>
</comment>
<dbReference type="RefSeq" id="WP_161975369.1">
    <property type="nucleotide sequence ID" value="NZ_BIFR01000001.1"/>
</dbReference>
<keyword evidence="2" id="KW-1185">Reference proteome</keyword>
<dbReference type="AlphaFoldDB" id="A0A401ZYN0"/>
<protein>
    <submittedName>
        <fullName evidence="1">Uncharacterized protein</fullName>
    </submittedName>
</protein>
<dbReference type="Proteomes" id="UP000287352">
    <property type="component" value="Unassembled WGS sequence"/>
</dbReference>
<organism evidence="1 2">
    <name type="scientific">Tengunoibacter tsumagoiensis</name>
    <dbReference type="NCBI Taxonomy" id="2014871"/>
    <lineage>
        <taxon>Bacteria</taxon>
        <taxon>Bacillati</taxon>
        <taxon>Chloroflexota</taxon>
        <taxon>Ktedonobacteria</taxon>
        <taxon>Ktedonobacterales</taxon>
        <taxon>Dictyobacteraceae</taxon>
        <taxon>Tengunoibacter</taxon>
    </lineage>
</organism>
<gene>
    <name evidence="1" type="ORF">KTT_18100</name>
</gene>
<sequence>MKQKPRTLVARLIPELLAQDTQSRGGLGTVGDVLQELALHTAHHLRELAKAQ</sequence>